<proteinExistence type="predicted"/>
<evidence type="ECO:0000313" key="1">
    <source>
        <dbReference type="EMBL" id="EMM71125.1"/>
    </source>
</evidence>
<name>M6FFC8_9LEPT</name>
<evidence type="ECO:0000313" key="2">
    <source>
        <dbReference type="Proteomes" id="UP000012101"/>
    </source>
</evidence>
<dbReference type="AlphaFoldDB" id="M6FFC8"/>
<dbReference type="Proteomes" id="UP000012101">
    <property type="component" value="Unassembled WGS sequence"/>
</dbReference>
<sequence>MFFSFSSGKNQDGIQCIFYIAFNTNVLRSTQRNCQWNSVSIRKNMPFNSQFGTVCRIFPG</sequence>
<accession>M6FFC8</accession>
<gene>
    <name evidence="1" type="ORF">LEP1GSC038_0661</name>
</gene>
<reference evidence="1 2" key="1">
    <citation type="submission" date="2013-01" db="EMBL/GenBank/DDBJ databases">
        <authorList>
            <person name="Harkins D.M."/>
            <person name="Durkin A.S."/>
            <person name="Brinkac L.M."/>
            <person name="Haft D.H."/>
            <person name="Selengut J.D."/>
            <person name="Sanka R."/>
            <person name="DePew J."/>
            <person name="Purushe J."/>
            <person name="Hospenthal D.R."/>
            <person name="Murray C.K."/>
            <person name="Pimentel G."/>
            <person name="Wasfy M."/>
            <person name="Vinetz J.M."/>
            <person name="Sutton G.G."/>
            <person name="Nierman W.C."/>
            <person name="Fouts D.E."/>
        </authorList>
    </citation>
    <scope>NUCLEOTIDE SEQUENCE [LARGE SCALE GENOMIC DNA]</scope>
    <source>
        <strain evidence="1 2">2006001855</strain>
    </source>
</reference>
<organism evidence="1 2">
    <name type="scientific">Leptospira weilii str. 2006001855</name>
    <dbReference type="NCBI Taxonomy" id="996804"/>
    <lineage>
        <taxon>Bacteria</taxon>
        <taxon>Pseudomonadati</taxon>
        <taxon>Spirochaetota</taxon>
        <taxon>Spirochaetia</taxon>
        <taxon>Leptospirales</taxon>
        <taxon>Leptospiraceae</taxon>
        <taxon>Leptospira</taxon>
    </lineage>
</organism>
<dbReference type="EMBL" id="AFJM02000057">
    <property type="protein sequence ID" value="EMM71125.1"/>
    <property type="molecule type" value="Genomic_DNA"/>
</dbReference>
<comment type="caution">
    <text evidence="1">The sequence shown here is derived from an EMBL/GenBank/DDBJ whole genome shotgun (WGS) entry which is preliminary data.</text>
</comment>
<protein>
    <submittedName>
        <fullName evidence="1">Uncharacterized protein</fullName>
    </submittedName>
</protein>